<accession>A0A8C6VCT5</accession>
<dbReference type="CDD" id="cd07936">
    <property type="entry name" value="SCAN"/>
    <property type="match status" value="1"/>
</dbReference>
<dbReference type="InterPro" id="IPR038269">
    <property type="entry name" value="SCAN_sf"/>
</dbReference>
<dbReference type="PANTHER" id="PTHR45935">
    <property type="entry name" value="PROTEIN ZBED8-RELATED"/>
    <property type="match status" value="1"/>
</dbReference>
<keyword evidence="1" id="KW-0539">Nucleus</keyword>
<name>A0A8C6VCT5_NAJNA</name>
<dbReference type="OrthoDB" id="9044301at2759"/>
<keyword evidence="4" id="KW-1185">Reference proteome</keyword>
<dbReference type="FunFam" id="1.10.4020.10:FF:000005">
    <property type="entry name" value="Uncharacterized protein"/>
    <property type="match status" value="1"/>
</dbReference>
<evidence type="ECO:0000259" key="2">
    <source>
        <dbReference type="PROSITE" id="PS50804"/>
    </source>
</evidence>
<protein>
    <recommendedName>
        <fullName evidence="2">SCAN box domain-containing protein</fullName>
    </recommendedName>
</protein>
<proteinExistence type="predicted"/>
<evidence type="ECO:0000313" key="4">
    <source>
        <dbReference type="Proteomes" id="UP000694559"/>
    </source>
</evidence>
<evidence type="ECO:0000313" key="3">
    <source>
        <dbReference type="Ensembl" id="ENSNNAP00000003631.1"/>
    </source>
</evidence>
<dbReference type="Gene3D" id="1.10.4020.10">
    <property type="entry name" value="DNA breaking-rejoining enzymes"/>
    <property type="match status" value="1"/>
</dbReference>
<dbReference type="Proteomes" id="UP000694559">
    <property type="component" value="Unplaced"/>
</dbReference>
<dbReference type="PANTHER" id="PTHR45935:SF15">
    <property type="entry name" value="SCAN BOX DOMAIN-CONTAINING PROTEIN"/>
    <property type="match status" value="1"/>
</dbReference>
<dbReference type="GeneTree" id="ENSGT00940000154715"/>
<dbReference type="AlphaFoldDB" id="A0A8C6VCT5"/>
<feature type="domain" description="SCAN box" evidence="2">
    <location>
        <begin position="45"/>
        <end position="122"/>
    </location>
</feature>
<dbReference type="SUPFAM" id="SSF47353">
    <property type="entry name" value="Retrovirus capsid dimerization domain-like"/>
    <property type="match status" value="1"/>
</dbReference>
<reference evidence="3" key="2">
    <citation type="submission" date="2025-09" db="UniProtKB">
        <authorList>
            <consortium name="Ensembl"/>
        </authorList>
    </citation>
    <scope>IDENTIFICATION</scope>
</reference>
<reference evidence="3" key="1">
    <citation type="submission" date="2025-08" db="UniProtKB">
        <authorList>
            <consortium name="Ensembl"/>
        </authorList>
    </citation>
    <scope>IDENTIFICATION</scope>
</reference>
<dbReference type="Ensembl" id="ENSNNAT00000003807.1">
    <property type="protein sequence ID" value="ENSNNAP00000003631.1"/>
    <property type="gene ID" value="ENSNNAG00000002479.1"/>
</dbReference>
<dbReference type="InterPro" id="IPR003309">
    <property type="entry name" value="SCAN_dom"/>
</dbReference>
<organism evidence="3 4">
    <name type="scientific">Naja naja</name>
    <name type="common">Indian cobra</name>
    <dbReference type="NCBI Taxonomy" id="35670"/>
    <lineage>
        <taxon>Eukaryota</taxon>
        <taxon>Metazoa</taxon>
        <taxon>Chordata</taxon>
        <taxon>Craniata</taxon>
        <taxon>Vertebrata</taxon>
        <taxon>Euteleostomi</taxon>
        <taxon>Lepidosauria</taxon>
        <taxon>Squamata</taxon>
        <taxon>Bifurcata</taxon>
        <taxon>Unidentata</taxon>
        <taxon>Episquamata</taxon>
        <taxon>Toxicofera</taxon>
        <taxon>Serpentes</taxon>
        <taxon>Colubroidea</taxon>
        <taxon>Elapidae</taxon>
        <taxon>Elapinae</taxon>
        <taxon>Naja</taxon>
    </lineage>
</organism>
<sequence length="145" mass="16478">EARRPRGKEGPGAILVGSPRGFWGGTRVKILEEEEEKGAFTWDVQRFRNFGYREAQGPRELCSRLHQLCHQWLKPERNTKAQMLDLVLLEQFLAVLPSEMESWVRECGAETSSQAVALAEGFLLSQAEEKQQEPQVRDLQIGLKG</sequence>
<evidence type="ECO:0000256" key="1">
    <source>
        <dbReference type="ARBA" id="ARBA00023242"/>
    </source>
</evidence>
<dbReference type="InterPro" id="IPR050916">
    <property type="entry name" value="SCAN-C2H2_zinc_finger"/>
</dbReference>
<dbReference type="PROSITE" id="PS50804">
    <property type="entry name" value="SCAN_BOX"/>
    <property type="match status" value="1"/>
</dbReference>
<dbReference type="SMART" id="SM00431">
    <property type="entry name" value="SCAN"/>
    <property type="match status" value="1"/>
</dbReference>
<dbReference type="Pfam" id="PF02023">
    <property type="entry name" value="SCAN"/>
    <property type="match status" value="1"/>
</dbReference>
<dbReference type="OMA" id="GFWGGTR"/>